<keyword evidence="6 9" id="KW-0662">Pyridine nucleotide biosynthesis</keyword>
<proteinExistence type="inferred from homology"/>
<gene>
    <name evidence="12" type="ORF">GCM10009789_36730</name>
</gene>
<dbReference type="Gene3D" id="3.20.140.10">
    <property type="entry name" value="nicotinate phosphoribosyltransferase"/>
    <property type="match status" value="1"/>
</dbReference>
<sequence>MSRDVLNTDLYEVNMALAYLGEGMTAPATFSLFVRDLPADRGFLVAAGLERVIDYLERFHVTAAHLAVLSDALGRPALELRNLRFTGDVWAVPEGRVVYAGEPLLEVTAPLPQAQFVETFLLNQVTYATALTSKAARCVLAAAGKPVVDFGLRRTHGVEAGLQAARAGAIVGFAGTSNVAAAARYGLPAVGTMAHSFVESFADERTAFRAFVRRSTGPAILLVDTYDTERGVWIAADVLRTVARERQLGVRLDSGDIDVLSRRARRILNDAGVPTARIVANGSLDEYAVERLVAVGAPVDLFAVGTKVGTSADAPYLDSAYKLVEYDGHPVMKRSTGKATLPGPKQVFRRAGAVDLIACRDEFGPPGAEPLLEPAMLQGRRISPAEPPQDVVAAAHRHFRADLAGLSEPVRRIRRPETMTPELTQSLRQLTTDLDKRLERH</sequence>
<dbReference type="Pfam" id="PF04095">
    <property type="entry name" value="NAPRTase"/>
    <property type="match status" value="1"/>
</dbReference>
<evidence type="ECO:0000313" key="13">
    <source>
        <dbReference type="Proteomes" id="UP001500393"/>
    </source>
</evidence>
<evidence type="ECO:0000259" key="11">
    <source>
        <dbReference type="Pfam" id="PF17767"/>
    </source>
</evidence>
<dbReference type="InterPro" id="IPR006405">
    <property type="entry name" value="Nic_PRibTrfase_pncB"/>
</dbReference>
<reference evidence="12 13" key="1">
    <citation type="journal article" date="2019" name="Int. J. Syst. Evol. Microbiol.">
        <title>The Global Catalogue of Microorganisms (GCM) 10K type strain sequencing project: providing services to taxonomists for standard genome sequencing and annotation.</title>
        <authorList>
            <consortium name="The Broad Institute Genomics Platform"/>
            <consortium name="The Broad Institute Genome Sequencing Center for Infectious Disease"/>
            <person name="Wu L."/>
            <person name="Ma J."/>
        </authorList>
    </citation>
    <scope>NUCLEOTIDE SEQUENCE [LARGE SCALE GENOMIC DNA]</scope>
    <source>
        <strain evidence="12 13">JCM 14969</strain>
    </source>
</reference>
<dbReference type="NCBIfam" id="NF009131">
    <property type="entry name" value="PRK12484.1"/>
    <property type="match status" value="1"/>
</dbReference>
<feature type="domain" description="Nicotinate/nicotinamide phosphoribosyltransferase" evidence="10">
    <location>
        <begin position="147"/>
        <end position="257"/>
    </location>
</feature>
<keyword evidence="4" id="KW-0597">Phosphoprotein</keyword>
<dbReference type="SUPFAM" id="SSF54675">
    <property type="entry name" value="Nicotinate/Quinolinate PRTase N-terminal domain-like"/>
    <property type="match status" value="1"/>
</dbReference>
<dbReference type="SUPFAM" id="SSF51690">
    <property type="entry name" value="Nicotinate/Quinolinate PRTase C-terminal domain-like"/>
    <property type="match status" value="1"/>
</dbReference>
<dbReference type="PANTHER" id="PTHR11098:SF1">
    <property type="entry name" value="NICOTINATE PHOSPHORIBOSYLTRANSFERASE"/>
    <property type="match status" value="1"/>
</dbReference>
<evidence type="ECO:0000256" key="4">
    <source>
        <dbReference type="ARBA" id="ARBA00022553"/>
    </source>
</evidence>
<feature type="domain" description="Nicotinate phosphoribosyltransferase N-terminal" evidence="11">
    <location>
        <begin position="6"/>
        <end position="125"/>
    </location>
</feature>
<evidence type="ECO:0000256" key="9">
    <source>
        <dbReference type="RuleBase" id="RU365100"/>
    </source>
</evidence>
<dbReference type="EMBL" id="BAAAOS010000020">
    <property type="protein sequence ID" value="GAA1579628.1"/>
    <property type="molecule type" value="Genomic_DNA"/>
</dbReference>
<dbReference type="Proteomes" id="UP001500393">
    <property type="component" value="Unassembled WGS sequence"/>
</dbReference>
<evidence type="ECO:0000256" key="6">
    <source>
        <dbReference type="ARBA" id="ARBA00022642"/>
    </source>
</evidence>
<organism evidence="12 13">
    <name type="scientific">Kribbella sancticallisti</name>
    <dbReference type="NCBI Taxonomy" id="460087"/>
    <lineage>
        <taxon>Bacteria</taxon>
        <taxon>Bacillati</taxon>
        <taxon>Actinomycetota</taxon>
        <taxon>Actinomycetes</taxon>
        <taxon>Propionibacteriales</taxon>
        <taxon>Kribbellaceae</taxon>
        <taxon>Kribbella</taxon>
    </lineage>
</organism>
<evidence type="ECO:0000256" key="3">
    <source>
        <dbReference type="ARBA" id="ARBA00013236"/>
    </source>
</evidence>
<dbReference type="PIRSF" id="PIRSF000484">
    <property type="entry name" value="NAPRT"/>
    <property type="match status" value="1"/>
</dbReference>
<dbReference type="InterPro" id="IPR013785">
    <property type="entry name" value="Aldolase_TIM"/>
</dbReference>
<dbReference type="NCBIfam" id="TIGR01513">
    <property type="entry name" value="NAPRTase_put"/>
    <property type="match status" value="1"/>
</dbReference>
<evidence type="ECO:0000256" key="5">
    <source>
        <dbReference type="ARBA" id="ARBA00022598"/>
    </source>
</evidence>
<keyword evidence="5 9" id="KW-0436">Ligase</keyword>
<comment type="PTM">
    <text evidence="9">Transiently phosphorylated on a His residue during the reaction cycle. Phosphorylation strongly increases the affinity for substrates and increases the rate of nicotinate D-ribonucleotide production. Dephosphorylation regenerates the low-affinity form of the enzyme, leading to product release.</text>
</comment>
<evidence type="ECO:0000256" key="7">
    <source>
        <dbReference type="ARBA" id="ARBA00022679"/>
    </source>
</evidence>
<dbReference type="InterPro" id="IPR040727">
    <property type="entry name" value="NAPRTase_N"/>
</dbReference>
<keyword evidence="12" id="KW-0328">Glycosyltransferase</keyword>
<comment type="caution">
    <text evidence="12">The sequence shown here is derived from an EMBL/GenBank/DDBJ whole genome shotgun (WGS) entry which is preliminary data.</text>
</comment>
<dbReference type="PANTHER" id="PTHR11098">
    <property type="entry name" value="NICOTINATE PHOSPHORIBOSYLTRANSFERASE"/>
    <property type="match status" value="1"/>
</dbReference>
<comment type="pathway">
    <text evidence="1 9">Cofactor biosynthesis; NAD(+) biosynthesis; nicotinate D-ribonucleotide from nicotinate: step 1/1.</text>
</comment>
<evidence type="ECO:0000259" key="10">
    <source>
        <dbReference type="Pfam" id="PF04095"/>
    </source>
</evidence>
<dbReference type="EC" id="6.3.4.21" evidence="3 9"/>
<dbReference type="GO" id="GO:0016757">
    <property type="term" value="F:glycosyltransferase activity"/>
    <property type="evidence" value="ECO:0007669"/>
    <property type="project" value="UniProtKB-KW"/>
</dbReference>
<comment type="catalytic activity">
    <reaction evidence="8 9">
        <text>5-phospho-alpha-D-ribose 1-diphosphate + nicotinate + ATP + H2O = nicotinate beta-D-ribonucleotide + ADP + phosphate + diphosphate</text>
        <dbReference type="Rhea" id="RHEA:36163"/>
        <dbReference type="ChEBI" id="CHEBI:15377"/>
        <dbReference type="ChEBI" id="CHEBI:30616"/>
        <dbReference type="ChEBI" id="CHEBI:32544"/>
        <dbReference type="ChEBI" id="CHEBI:33019"/>
        <dbReference type="ChEBI" id="CHEBI:43474"/>
        <dbReference type="ChEBI" id="CHEBI:57502"/>
        <dbReference type="ChEBI" id="CHEBI:58017"/>
        <dbReference type="ChEBI" id="CHEBI:456216"/>
        <dbReference type="EC" id="6.3.4.21"/>
    </reaction>
</comment>
<dbReference type="Pfam" id="PF17767">
    <property type="entry name" value="NAPRTase_N"/>
    <property type="match status" value="1"/>
</dbReference>
<evidence type="ECO:0000256" key="2">
    <source>
        <dbReference type="ARBA" id="ARBA00010897"/>
    </source>
</evidence>
<dbReference type="InterPro" id="IPR036068">
    <property type="entry name" value="Nicotinate_pribotase-like_C"/>
</dbReference>
<dbReference type="Gene3D" id="3.20.20.70">
    <property type="entry name" value="Aldolase class I"/>
    <property type="match status" value="1"/>
</dbReference>
<comment type="function">
    <text evidence="9">Catalyzes the first step in the biosynthesis of NAD from nicotinic acid, the ATP-dependent synthesis of beta-nicotinate D-ribonucleotide from nicotinate and 5-phospho-D-ribose 1-phosphate.</text>
</comment>
<accession>A0ABN2DL41</accession>
<evidence type="ECO:0000313" key="12">
    <source>
        <dbReference type="EMBL" id="GAA1579628.1"/>
    </source>
</evidence>
<evidence type="ECO:0000256" key="1">
    <source>
        <dbReference type="ARBA" id="ARBA00004952"/>
    </source>
</evidence>
<dbReference type="NCBIfam" id="NF006696">
    <property type="entry name" value="PRK09243.1-3"/>
    <property type="match status" value="1"/>
</dbReference>
<dbReference type="InterPro" id="IPR041525">
    <property type="entry name" value="N/Namide_PRibTrfase"/>
</dbReference>
<keyword evidence="13" id="KW-1185">Reference proteome</keyword>
<keyword evidence="7 9" id="KW-0808">Transferase</keyword>
<evidence type="ECO:0000256" key="8">
    <source>
        <dbReference type="ARBA" id="ARBA00048668"/>
    </source>
</evidence>
<dbReference type="InterPro" id="IPR007229">
    <property type="entry name" value="Nic_PRibTrfase-Fam"/>
</dbReference>
<dbReference type="CDD" id="cd01570">
    <property type="entry name" value="NAPRTase_A"/>
    <property type="match status" value="1"/>
</dbReference>
<name>A0ABN2DL41_9ACTN</name>
<protein>
    <recommendedName>
        <fullName evidence="3 9">Nicotinate phosphoribosyltransferase</fullName>
        <ecNumber evidence="3 9">6.3.4.21</ecNumber>
    </recommendedName>
</protein>
<comment type="similarity">
    <text evidence="2 9">Belongs to the NAPRTase family.</text>
</comment>